<evidence type="ECO:0000259" key="2">
    <source>
        <dbReference type="Pfam" id="PF25266"/>
    </source>
</evidence>
<feature type="transmembrane region" description="Helical" evidence="1">
    <location>
        <begin position="45"/>
        <end position="66"/>
    </location>
</feature>
<dbReference type="InParanoid" id="A0A1Q3BQV0"/>
<keyword evidence="1" id="KW-0812">Transmembrane</keyword>
<accession>A0A1Q3BQV0</accession>
<feature type="domain" description="DUF7865" evidence="2">
    <location>
        <begin position="2"/>
        <end position="59"/>
    </location>
</feature>
<keyword evidence="1" id="KW-1133">Transmembrane helix</keyword>
<dbReference type="Proteomes" id="UP000187406">
    <property type="component" value="Unassembled WGS sequence"/>
</dbReference>
<comment type="caution">
    <text evidence="3">The sequence shown here is derived from an EMBL/GenBank/DDBJ whole genome shotgun (WGS) entry which is preliminary data.</text>
</comment>
<gene>
    <name evidence="3" type="ORF">CFOL_v3_13909</name>
</gene>
<dbReference type="STRING" id="3775.A0A1Q3BQV0"/>
<dbReference type="OrthoDB" id="10010419at2759"/>
<feature type="non-terminal residue" evidence="3">
    <location>
        <position position="1"/>
    </location>
</feature>
<dbReference type="InterPro" id="IPR057187">
    <property type="entry name" value="DUF7865"/>
</dbReference>
<dbReference type="PANTHER" id="PTHR34274">
    <property type="entry name" value="TRANSMEMBRANE PROTEIN"/>
    <property type="match status" value="1"/>
</dbReference>
<dbReference type="PANTHER" id="PTHR34274:SF5">
    <property type="entry name" value="TRANSMEMBRANE PROTEIN"/>
    <property type="match status" value="1"/>
</dbReference>
<dbReference type="Pfam" id="PF25266">
    <property type="entry name" value="DUF7865"/>
    <property type="match status" value="1"/>
</dbReference>
<dbReference type="AlphaFoldDB" id="A0A1Q3BQV0"/>
<keyword evidence="4" id="KW-1185">Reference proteome</keyword>
<reference evidence="4" key="1">
    <citation type="submission" date="2016-04" db="EMBL/GenBank/DDBJ databases">
        <title>Cephalotus genome sequencing.</title>
        <authorList>
            <person name="Fukushima K."/>
            <person name="Hasebe M."/>
            <person name="Fang X."/>
        </authorList>
    </citation>
    <scope>NUCLEOTIDE SEQUENCE [LARGE SCALE GENOMIC DNA]</scope>
    <source>
        <strain evidence="4">cv. St1</strain>
    </source>
</reference>
<organism evidence="3 4">
    <name type="scientific">Cephalotus follicularis</name>
    <name type="common">Albany pitcher plant</name>
    <dbReference type="NCBI Taxonomy" id="3775"/>
    <lineage>
        <taxon>Eukaryota</taxon>
        <taxon>Viridiplantae</taxon>
        <taxon>Streptophyta</taxon>
        <taxon>Embryophyta</taxon>
        <taxon>Tracheophyta</taxon>
        <taxon>Spermatophyta</taxon>
        <taxon>Magnoliopsida</taxon>
        <taxon>eudicotyledons</taxon>
        <taxon>Gunneridae</taxon>
        <taxon>Pentapetalae</taxon>
        <taxon>rosids</taxon>
        <taxon>fabids</taxon>
        <taxon>Oxalidales</taxon>
        <taxon>Cephalotaceae</taxon>
        <taxon>Cephalotus</taxon>
    </lineage>
</organism>
<dbReference type="EMBL" id="BDDD01000807">
    <property type="protein sequence ID" value="GAV70411.1"/>
    <property type="molecule type" value="Genomic_DNA"/>
</dbReference>
<evidence type="ECO:0000313" key="3">
    <source>
        <dbReference type="EMBL" id="GAV70411.1"/>
    </source>
</evidence>
<keyword evidence="1" id="KW-0472">Membrane</keyword>
<sequence length="67" mass="7689">TNNSFAGLFLFAVGSFQSFLAKGCALLHLAMALWRVYFERGIEILRQVVGDILLAQSWVFFLVYSWR</sequence>
<evidence type="ECO:0000313" key="4">
    <source>
        <dbReference type="Proteomes" id="UP000187406"/>
    </source>
</evidence>
<name>A0A1Q3BQV0_CEPFO</name>
<protein>
    <recommendedName>
        <fullName evidence="2">DUF7865 domain-containing protein</fullName>
    </recommendedName>
</protein>
<proteinExistence type="predicted"/>
<evidence type="ECO:0000256" key="1">
    <source>
        <dbReference type="SAM" id="Phobius"/>
    </source>
</evidence>